<evidence type="ECO:0000313" key="1">
    <source>
        <dbReference type="EMBL" id="OTF73178.1"/>
    </source>
</evidence>
<comment type="caution">
    <text evidence="1">The sequence shown here is derived from an EMBL/GenBank/DDBJ whole genome shotgun (WGS) entry which is preliminary data.</text>
</comment>
<reference evidence="1 2" key="1">
    <citation type="submission" date="2017-03" db="EMBL/GenBank/DDBJ databases">
        <title>Genome Survey of Euroglyphus maynei.</title>
        <authorList>
            <person name="Arlian L.G."/>
            <person name="Morgan M.S."/>
            <person name="Rider S.D."/>
        </authorList>
    </citation>
    <scope>NUCLEOTIDE SEQUENCE [LARGE SCALE GENOMIC DNA]</scope>
    <source>
        <strain evidence="1">Arlian Lab</strain>
        <tissue evidence="1">Whole body</tissue>
    </source>
</reference>
<accession>A0A1Y3AZH7</accession>
<evidence type="ECO:0000313" key="2">
    <source>
        <dbReference type="Proteomes" id="UP000194236"/>
    </source>
</evidence>
<dbReference type="Proteomes" id="UP000194236">
    <property type="component" value="Unassembled WGS sequence"/>
</dbReference>
<proteinExistence type="predicted"/>
<sequence length="62" mass="7581">MHGVASWEKQHDETKHHEYQKYYKHHSIEYSEINLGLECEQCQTKANYASYQYRIQDYLTLI</sequence>
<name>A0A1Y3AZH7_EURMA</name>
<gene>
    <name evidence="1" type="ORF">BLA29_001264</name>
</gene>
<keyword evidence="2" id="KW-1185">Reference proteome</keyword>
<dbReference type="EMBL" id="MUJZ01052790">
    <property type="protein sequence ID" value="OTF73178.1"/>
    <property type="molecule type" value="Genomic_DNA"/>
</dbReference>
<protein>
    <submittedName>
        <fullName evidence="1">Uncharacterized protein</fullName>
    </submittedName>
</protein>
<organism evidence="1 2">
    <name type="scientific">Euroglyphus maynei</name>
    <name type="common">Mayne's house dust mite</name>
    <dbReference type="NCBI Taxonomy" id="6958"/>
    <lineage>
        <taxon>Eukaryota</taxon>
        <taxon>Metazoa</taxon>
        <taxon>Ecdysozoa</taxon>
        <taxon>Arthropoda</taxon>
        <taxon>Chelicerata</taxon>
        <taxon>Arachnida</taxon>
        <taxon>Acari</taxon>
        <taxon>Acariformes</taxon>
        <taxon>Sarcoptiformes</taxon>
        <taxon>Astigmata</taxon>
        <taxon>Psoroptidia</taxon>
        <taxon>Analgoidea</taxon>
        <taxon>Pyroglyphidae</taxon>
        <taxon>Pyroglyphinae</taxon>
        <taxon>Euroglyphus</taxon>
    </lineage>
</organism>
<dbReference type="AlphaFoldDB" id="A0A1Y3AZH7"/>